<keyword evidence="3" id="KW-1185">Reference proteome</keyword>
<proteinExistence type="predicted"/>
<evidence type="ECO:0000313" key="3">
    <source>
        <dbReference type="Proteomes" id="UP001415857"/>
    </source>
</evidence>
<dbReference type="AlphaFoldDB" id="A0AAP0REV0"/>
<feature type="compositionally biased region" description="Basic and acidic residues" evidence="1">
    <location>
        <begin position="38"/>
        <end position="72"/>
    </location>
</feature>
<evidence type="ECO:0000313" key="2">
    <source>
        <dbReference type="EMBL" id="KAK9276254.1"/>
    </source>
</evidence>
<sequence length="108" mass="12494">MGGLSTISKKSSSRTTSQWHRSRSPNSCECQDVAPNSRNKDSLEFHGRGSPKDYRRDVASHDGDVPRRSREERGLFVYWQDGEFNSNSKSFRMRECDEDVAPRRRRPS</sequence>
<accession>A0AAP0REV0</accession>
<dbReference type="EMBL" id="JBBPBK010000010">
    <property type="protein sequence ID" value="KAK9276254.1"/>
    <property type="molecule type" value="Genomic_DNA"/>
</dbReference>
<protein>
    <submittedName>
        <fullName evidence="2">Uncharacterized protein</fullName>
    </submittedName>
</protein>
<feature type="region of interest" description="Disordered" evidence="1">
    <location>
        <begin position="1"/>
        <end position="72"/>
    </location>
</feature>
<reference evidence="2 3" key="1">
    <citation type="journal article" date="2024" name="Plant J.">
        <title>Genome sequences and population genomics reveal climatic adaptation and genomic divergence between two closely related sweetgum species.</title>
        <authorList>
            <person name="Xu W.Q."/>
            <person name="Ren C.Q."/>
            <person name="Zhang X.Y."/>
            <person name="Comes H.P."/>
            <person name="Liu X.H."/>
            <person name="Li Y.G."/>
            <person name="Kettle C.J."/>
            <person name="Jalonen R."/>
            <person name="Gaisberger H."/>
            <person name="Ma Y.Z."/>
            <person name="Qiu Y.X."/>
        </authorList>
    </citation>
    <scope>NUCLEOTIDE SEQUENCE [LARGE SCALE GENOMIC DNA]</scope>
    <source>
        <strain evidence="2">Hangzhou</strain>
    </source>
</reference>
<gene>
    <name evidence="2" type="ORF">L1049_005785</name>
</gene>
<feature type="compositionally biased region" description="Low complexity" evidence="1">
    <location>
        <begin position="1"/>
        <end position="17"/>
    </location>
</feature>
<comment type="caution">
    <text evidence="2">The sequence shown here is derived from an EMBL/GenBank/DDBJ whole genome shotgun (WGS) entry which is preliminary data.</text>
</comment>
<name>A0AAP0REV0_LIQFO</name>
<feature type="compositionally biased region" description="Polar residues" evidence="1">
    <location>
        <begin position="24"/>
        <end position="37"/>
    </location>
</feature>
<organism evidence="2 3">
    <name type="scientific">Liquidambar formosana</name>
    <name type="common">Formosan gum</name>
    <dbReference type="NCBI Taxonomy" id="63359"/>
    <lineage>
        <taxon>Eukaryota</taxon>
        <taxon>Viridiplantae</taxon>
        <taxon>Streptophyta</taxon>
        <taxon>Embryophyta</taxon>
        <taxon>Tracheophyta</taxon>
        <taxon>Spermatophyta</taxon>
        <taxon>Magnoliopsida</taxon>
        <taxon>eudicotyledons</taxon>
        <taxon>Gunneridae</taxon>
        <taxon>Pentapetalae</taxon>
        <taxon>Saxifragales</taxon>
        <taxon>Altingiaceae</taxon>
        <taxon>Liquidambar</taxon>
    </lineage>
</organism>
<evidence type="ECO:0000256" key="1">
    <source>
        <dbReference type="SAM" id="MobiDB-lite"/>
    </source>
</evidence>
<dbReference type="Proteomes" id="UP001415857">
    <property type="component" value="Unassembled WGS sequence"/>
</dbReference>